<dbReference type="InterPro" id="IPR020845">
    <property type="entry name" value="AMP-binding_CS"/>
</dbReference>
<reference evidence="4 5" key="1">
    <citation type="submission" date="2021-03" db="EMBL/GenBank/DDBJ databases">
        <title>Whole genome shotgun sequence of Actinoplanes toevensis NBRC 105298.</title>
        <authorList>
            <person name="Komaki H."/>
            <person name="Tamura T."/>
        </authorList>
    </citation>
    <scope>NUCLEOTIDE SEQUENCE [LARGE SCALE GENOMIC DNA]</scope>
    <source>
        <strain evidence="4 5">NBRC 105298</strain>
    </source>
</reference>
<dbReference type="PANTHER" id="PTHR43767:SF1">
    <property type="entry name" value="NONRIBOSOMAL PEPTIDE SYNTHASE PES1 (EUROFUNG)-RELATED"/>
    <property type="match status" value="1"/>
</dbReference>
<dbReference type="GO" id="GO:0016878">
    <property type="term" value="F:acid-thiol ligase activity"/>
    <property type="evidence" value="ECO:0007669"/>
    <property type="project" value="UniProtKB-ARBA"/>
</dbReference>
<organism evidence="4 5">
    <name type="scientific">Paractinoplanes toevensis</name>
    <dbReference type="NCBI Taxonomy" id="571911"/>
    <lineage>
        <taxon>Bacteria</taxon>
        <taxon>Bacillati</taxon>
        <taxon>Actinomycetota</taxon>
        <taxon>Actinomycetes</taxon>
        <taxon>Micromonosporales</taxon>
        <taxon>Micromonosporaceae</taxon>
        <taxon>Paractinoplanes</taxon>
    </lineage>
</organism>
<keyword evidence="5" id="KW-1185">Reference proteome</keyword>
<comment type="caution">
    <text evidence="4">The sequence shown here is derived from an EMBL/GenBank/DDBJ whole genome shotgun (WGS) entry which is preliminary data.</text>
</comment>
<dbReference type="CDD" id="cd04433">
    <property type="entry name" value="AFD_class_I"/>
    <property type="match status" value="1"/>
</dbReference>
<feature type="domain" description="AMP-binding enzyme C-terminal" evidence="3">
    <location>
        <begin position="380"/>
        <end position="454"/>
    </location>
</feature>
<dbReference type="Pfam" id="PF13193">
    <property type="entry name" value="AMP-binding_C"/>
    <property type="match status" value="1"/>
</dbReference>
<evidence type="ECO:0000259" key="3">
    <source>
        <dbReference type="Pfam" id="PF13193"/>
    </source>
</evidence>
<gene>
    <name evidence="4" type="ORF">Ato02nite_048150</name>
</gene>
<dbReference type="InterPro" id="IPR000873">
    <property type="entry name" value="AMP-dep_synth/lig_dom"/>
</dbReference>
<name>A0A919TCY4_9ACTN</name>
<dbReference type="Gene3D" id="3.40.50.12780">
    <property type="entry name" value="N-terminal domain of ligase-like"/>
    <property type="match status" value="1"/>
</dbReference>
<dbReference type="InterPro" id="IPR045851">
    <property type="entry name" value="AMP-bd_C_sf"/>
</dbReference>
<accession>A0A919TCY4</accession>
<dbReference type="RefSeq" id="WP_213008853.1">
    <property type="nucleotide sequence ID" value="NZ_BOQN01000062.1"/>
</dbReference>
<feature type="compositionally biased region" description="Polar residues" evidence="1">
    <location>
        <begin position="466"/>
        <end position="477"/>
    </location>
</feature>
<dbReference type="PANTHER" id="PTHR43767">
    <property type="entry name" value="LONG-CHAIN-FATTY-ACID--COA LIGASE"/>
    <property type="match status" value="1"/>
</dbReference>
<dbReference type="InterPro" id="IPR025110">
    <property type="entry name" value="AMP-bd_C"/>
</dbReference>
<evidence type="ECO:0000313" key="5">
    <source>
        <dbReference type="Proteomes" id="UP000677082"/>
    </source>
</evidence>
<dbReference type="InterPro" id="IPR050237">
    <property type="entry name" value="ATP-dep_AMP-bd_enzyme"/>
</dbReference>
<dbReference type="PROSITE" id="PS00455">
    <property type="entry name" value="AMP_BINDING"/>
    <property type="match status" value="1"/>
</dbReference>
<evidence type="ECO:0000259" key="2">
    <source>
        <dbReference type="Pfam" id="PF00501"/>
    </source>
</evidence>
<dbReference type="Pfam" id="PF00501">
    <property type="entry name" value="AMP-binding"/>
    <property type="match status" value="1"/>
</dbReference>
<dbReference type="Gene3D" id="3.30.300.30">
    <property type="match status" value="1"/>
</dbReference>
<dbReference type="Proteomes" id="UP000677082">
    <property type="component" value="Unassembled WGS sequence"/>
</dbReference>
<dbReference type="EMBL" id="BOQN01000062">
    <property type="protein sequence ID" value="GIM93022.1"/>
    <property type="molecule type" value="Genomic_DNA"/>
</dbReference>
<proteinExistence type="predicted"/>
<dbReference type="AlphaFoldDB" id="A0A919TCY4"/>
<evidence type="ECO:0000313" key="4">
    <source>
        <dbReference type="EMBL" id="GIM93022.1"/>
    </source>
</evidence>
<feature type="region of interest" description="Disordered" evidence="1">
    <location>
        <begin position="448"/>
        <end position="477"/>
    </location>
</feature>
<protein>
    <submittedName>
        <fullName evidence="4">AMP-dependent synthetase</fullName>
    </submittedName>
</protein>
<evidence type="ECO:0000256" key="1">
    <source>
        <dbReference type="SAM" id="MobiDB-lite"/>
    </source>
</evidence>
<dbReference type="SUPFAM" id="SSF56801">
    <property type="entry name" value="Acetyl-CoA synthetase-like"/>
    <property type="match status" value="1"/>
</dbReference>
<feature type="domain" description="AMP-dependent synthetase/ligase" evidence="2">
    <location>
        <begin position="27"/>
        <end position="329"/>
    </location>
</feature>
<sequence length="477" mass="50697">MRDAIWPQPLLDTIVARGTEPLFELGDRIVSGDEMTAMIRRVAAGLRAGGVGPGDGVVLHLGVSPEAFAVIVAAFAVGARVTGVRADQLEHVLSTSGGRLIDESSLTGLLTSPDDGLPLTAAGRPAAVAWILYTSGSTGQPKGCCRTYAAISQGWNAYPDRWPPAIREIASGLGRFLVFGSLSSAVMLEYSVLALTAGGVLVAADPPIYPEALSRLQATAGVITVGRLHQLVRAQRERPEDLSRLRALMVSGSPLEPRRLAEALEVLGPVIFHEYGQTETGPIAMITPAELTARPDLLSSVGQPPPGVAVEVRGGELFVRTPAQAQFYWDDPAESAEVFVDGWVRTRDLAEIRLDGYLRLSGRARDVIIVQAELVYAGPIERALASHRAVAEAYVIGRPDEDSGEAVHAFVVPEPGQVPPVEELRALVRDRLGPKAVPQTVTFVDAVPLTPNGKPDKKALDPYRATPSSRTGHGTAR</sequence>
<dbReference type="InterPro" id="IPR042099">
    <property type="entry name" value="ANL_N_sf"/>
</dbReference>